<evidence type="ECO:0000256" key="4">
    <source>
        <dbReference type="ARBA" id="ARBA00022692"/>
    </source>
</evidence>
<dbReference type="AlphaFoldDB" id="A0A2G9YQP1"/>
<keyword evidence="9" id="KW-1003">Cell membrane</keyword>
<dbReference type="Proteomes" id="UP000231567">
    <property type="component" value="Unassembled WGS sequence"/>
</dbReference>
<dbReference type="NCBIfam" id="TIGR00810">
    <property type="entry name" value="secG"/>
    <property type="match status" value="1"/>
</dbReference>
<keyword evidence="4 9" id="KW-0812">Transmembrane</keyword>
<evidence type="ECO:0000256" key="9">
    <source>
        <dbReference type="RuleBase" id="RU365087"/>
    </source>
</evidence>
<keyword evidence="8 9" id="KW-0472">Membrane</keyword>
<feature type="transmembrane region" description="Helical" evidence="9">
    <location>
        <begin position="50"/>
        <end position="70"/>
    </location>
</feature>
<comment type="similarity">
    <text evidence="2 9">Belongs to the SecG family.</text>
</comment>
<comment type="subcellular location">
    <subcellularLocation>
        <location evidence="9">Cell membrane</location>
        <topology evidence="9">Multi-pass membrane protein</topology>
    </subcellularLocation>
    <subcellularLocation>
        <location evidence="1">Membrane</location>
        <topology evidence="1">Multi-pass membrane protein</topology>
    </subcellularLocation>
</comment>
<name>A0A2G9YQP1_9BACT</name>
<keyword evidence="7 9" id="KW-0811">Translocation</keyword>
<comment type="caution">
    <text evidence="9">Lacks conserved residue(s) required for the propagation of feature annotation.</text>
</comment>
<reference evidence="10 11" key="1">
    <citation type="submission" date="2017-09" db="EMBL/GenBank/DDBJ databases">
        <title>Depth-based differentiation of microbial function through sediment-hosted aquifers and enrichment of novel symbionts in the deep terrestrial subsurface.</title>
        <authorList>
            <person name="Probst A.J."/>
            <person name="Ladd B."/>
            <person name="Jarett J.K."/>
            <person name="Geller-Mcgrath D.E."/>
            <person name="Sieber C.M."/>
            <person name="Emerson J.B."/>
            <person name="Anantharaman K."/>
            <person name="Thomas B.C."/>
            <person name="Malmstrom R."/>
            <person name="Stieglmeier M."/>
            <person name="Klingl A."/>
            <person name="Woyke T."/>
            <person name="Ryan C.M."/>
            <person name="Banfield J.F."/>
        </authorList>
    </citation>
    <scope>NUCLEOTIDE SEQUENCE [LARGE SCALE GENOMIC DNA]</scope>
    <source>
        <strain evidence="10">CG23_combo_of_CG06-09_8_20_14_all_40_13</strain>
    </source>
</reference>
<organism evidence="10 11">
    <name type="scientific">Candidatus Nealsonbacteria bacterium CG23_combo_of_CG06-09_8_20_14_all_40_13</name>
    <dbReference type="NCBI Taxonomy" id="1974724"/>
    <lineage>
        <taxon>Bacteria</taxon>
        <taxon>Candidatus Nealsoniibacteriota</taxon>
    </lineage>
</organism>
<proteinExistence type="inferred from homology"/>
<evidence type="ECO:0000256" key="8">
    <source>
        <dbReference type="ARBA" id="ARBA00023136"/>
    </source>
</evidence>
<protein>
    <recommendedName>
        <fullName evidence="9">Protein-export membrane protein SecG</fullName>
    </recommendedName>
</protein>
<keyword evidence="6 9" id="KW-1133">Transmembrane helix</keyword>
<dbReference type="GO" id="GO:0005886">
    <property type="term" value="C:plasma membrane"/>
    <property type="evidence" value="ECO:0007669"/>
    <property type="project" value="UniProtKB-SubCell"/>
</dbReference>
<dbReference type="Pfam" id="PF03840">
    <property type="entry name" value="SecG"/>
    <property type="match status" value="1"/>
</dbReference>
<keyword evidence="5 9" id="KW-0653">Protein transport</keyword>
<evidence type="ECO:0000313" key="11">
    <source>
        <dbReference type="Proteomes" id="UP000231567"/>
    </source>
</evidence>
<comment type="caution">
    <text evidence="10">The sequence shown here is derived from an EMBL/GenBank/DDBJ whole genome shotgun (WGS) entry which is preliminary data.</text>
</comment>
<evidence type="ECO:0000256" key="3">
    <source>
        <dbReference type="ARBA" id="ARBA00022448"/>
    </source>
</evidence>
<evidence type="ECO:0000256" key="2">
    <source>
        <dbReference type="ARBA" id="ARBA00008445"/>
    </source>
</evidence>
<evidence type="ECO:0000256" key="6">
    <source>
        <dbReference type="ARBA" id="ARBA00022989"/>
    </source>
</evidence>
<gene>
    <name evidence="10" type="primary">secG</name>
    <name evidence="10" type="ORF">COX39_02460</name>
</gene>
<evidence type="ECO:0000256" key="1">
    <source>
        <dbReference type="ARBA" id="ARBA00004141"/>
    </source>
</evidence>
<dbReference type="GO" id="GO:0015450">
    <property type="term" value="F:protein-transporting ATPase activity"/>
    <property type="evidence" value="ECO:0007669"/>
    <property type="project" value="UniProtKB-UniRule"/>
</dbReference>
<dbReference type="EMBL" id="PCRM01000034">
    <property type="protein sequence ID" value="PIP21558.1"/>
    <property type="molecule type" value="Genomic_DNA"/>
</dbReference>
<evidence type="ECO:0000256" key="5">
    <source>
        <dbReference type="ARBA" id="ARBA00022927"/>
    </source>
</evidence>
<evidence type="ECO:0000256" key="7">
    <source>
        <dbReference type="ARBA" id="ARBA00023010"/>
    </source>
</evidence>
<comment type="function">
    <text evidence="9">Involved in protein export. Participates in an early event of protein translocation.</text>
</comment>
<sequence>MGKILLVLQIIISFLLMASILLQQRGTTLGGAFGAESAIFRSRRGPERILFISTIVFAVCFVILALLSLLKDKFGWV</sequence>
<dbReference type="GO" id="GO:0009306">
    <property type="term" value="P:protein secretion"/>
    <property type="evidence" value="ECO:0007669"/>
    <property type="project" value="UniProtKB-UniRule"/>
</dbReference>
<keyword evidence="3 9" id="KW-0813">Transport</keyword>
<accession>A0A2G9YQP1</accession>
<evidence type="ECO:0000313" key="10">
    <source>
        <dbReference type="EMBL" id="PIP21558.1"/>
    </source>
</evidence>
<dbReference type="InterPro" id="IPR004692">
    <property type="entry name" value="SecG"/>
</dbReference>